<dbReference type="Proteomes" id="UP000008237">
    <property type="component" value="Unassembled WGS sequence"/>
</dbReference>
<name>E2BJ01_HARSA</name>
<protein>
    <submittedName>
        <fullName evidence="1">Hydroxyacylglutathione hydrolase</fullName>
    </submittedName>
</protein>
<dbReference type="STRING" id="610380.E2BJ01"/>
<dbReference type="EMBL" id="GL448543">
    <property type="protein sequence ID" value="EFN84346.1"/>
    <property type="molecule type" value="Genomic_DNA"/>
</dbReference>
<dbReference type="InterPro" id="IPR036866">
    <property type="entry name" value="RibonucZ/Hydroxyglut_hydro"/>
</dbReference>
<dbReference type="AlphaFoldDB" id="E2BJ01"/>
<keyword evidence="1" id="KW-0378">Hydrolase</keyword>
<dbReference type="PANTHER" id="PTHR11935">
    <property type="entry name" value="BETA LACTAMASE DOMAIN"/>
    <property type="match status" value="1"/>
</dbReference>
<dbReference type="SUPFAM" id="SSF56281">
    <property type="entry name" value="Metallo-hydrolase/oxidoreductase"/>
    <property type="match status" value="1"/>
</dbReference>
<dbReference type="InParanoid" id="E2BJ01"/>
<reference evidence="1 2" key="1">
    <citation type="journal article" date="2010" name="Science">
        <title>Genomic comparison of the ants Camponotus floridanus and Harpegnathos saltator.</title>
        <authorList>
            <person name="Bonasio R."/>
            <person name="Zhang G."/>
            <person name="Ye C."/>
            <person name="Mutti N.S."/>
            <person name="Fang X."/>
            <person name="Qin N."/>
            <person name="Donahue G."/>
            <person name="Yang P."/>
            <person name="Li Q."/>
            <person name="Li C."/>
            <person name="Zhang P."/>
            <person name="Huang Z."/>
            <person name="Berger S.L."/>
            <person name="Reinberg D."/>
            <person name="Wang J."/>
            <person name="Liebig J."/>
        </authorList>
    </citation>
    <scope>NUCLEOTIDE SEQUENCE [LARGE SCALE GENOMIC DNA]</scope>
    <source>
        <strain evidence="1 2">R22 G/1</strain>
    </source>
</reference>
<sequence length="55" mass="6218">MDRGNMKIHILPVLQDNYMYLIVDEATQEAAIVDPVDTKLVTDTVKQTNVKLTKS</sequence>
<dbReference type="OrthoDB" id="515692at2759"/>
<gene>
    <name evidence="1" type="ORF">EAI_13839</name>
</gene>
<keyword evidence="2" id="KW-1185">Reference proteome</keyword>
<accession>E2BJ01</accession>
<dbReference type="Gene3D" id="3.60.15.10">
    <property type="entry name" value="Ribonuclease Z/Hydroxyacylglutathione hydrolase-like"/>
    <property type="match status" value="1"/>
</dbReference>
<organism evidence="2">
    <name type="scientific">Harpegnathos saltator</name>
    <name type="common">Jerdon's jumping ant</name>
    <dbReference type="NCBI Taxonomy" id="610380"/>
    <lineage>
        <taxon>Eukaryota</taxon>
        <taxon>Metazoa</taxon>
        <taxon>Ecdysozoa</taxon>
        <taxon>Arthropoda</taxon>
        <taxon>Hexapoda</taxon>
        <taxon>Insecta</taxon>
        <taxon>Pterygota</taxon>
        <taxon>Neoptera</taxon>
        <taxon>Endopterygota</taxon>
        <taxon>Hymenoptera</taxon>
        <taxon>Apocrita</taxon>
        <taxon>Aculeata</taxon>
        <taxon>Formicoidea</taxon>
        <taxon>Formicidae</taxon>
        <taxon>Ponerinae</taxon>
        <taxon>Ponerini</taxon>
        <taxon>Harpegnathos</taxon>
    </lineage>
</organism>
<dbReference type="PANTHER" id="PTHR11935:SF94">
    <property type="entry name" value="TENZING NORGAY, ISOFORM C"/>
    <property type="match status" value="1"/>
</dbReference>
<evidence type="ECO:0000313" key="2">
    <source>
        <dbReference type="Proteomes" id="UP000008237"/>
    </source>
</evidence>
<proteinExistence type="predicted"/>
<dbReference type="GO" id="GO:0004416">
    <property type="term" value="F:hydroxyacylglutathione hydrolase activity"/>
    <property type="evidence" value="ECO:0007669"/>
    <property type="project" value="TreeGrafter"/>
</dbReference>
<evidence type="ECO:0000313" key="1">
    <source>
        <dbReference type="EMBL" id="EFN84346.1"/>
    </source>
</evidence>